<name>G0GAH6_WINT7</name>
<dbReference type="Gene3D" id="2.60.120.260">
    <property type="entry name" value="Galactose-binding domain-like"/>
    <property type="match status" value="1"/>
</dbReference>
<accession>G0GAH6</accession>
<dbReference type="AlphaFoldDB" id="G0GAH6"/>
<dbReference type="RefSeq" id="WP_014625126.1">
    <property type="nucleotide sequence ID" value="NC_017583.1"/>
</dbReference>
<keyword evidence="2" id="KW-0732">Signal</keyword>
<dbReference type="OrthoDB" id="9800417at2"/>
<dbReference type="SUPFAM" id="SSF49785">
    <property type="entry name" value="Galactose-binding domain-like"/>
    <property type="match status" value="1"/>
</dbReference>
<dbReference type="HOGENOM" id="CLU_1467354_0_0_12"/>
<dbReference type="EMBL" id="CP002903">
    <property type="protein sequence ID" value="AEJ61795.1"/>
    <property type="molecule type" value="Genomic_DNA"/>
</dbReference>
<organism evidence="4 5">
    <name type="scientific">Winmispira thermophila (strain ATCC 700085 / DSM 6578 / Z-1203)</name>
    <name type="common">Spirochaeta thermophila</name>
    <dbReference type="NCBI Taxonomy" id="869211"/>
    <lineage>
        <taxon>Bacteria</taxon>
        <taxon>Pseudomonadati</taxon>
        <taxon>Spirochaetota</taxon>
        <taxon>Spirochaetia</taxon>
        <taxon>Winmispirales</taxon>
        <taxon>Winmispiraceae</taxon>
        <taxon>Winmispira</taxon>
    </lineage>
</organism>
<dbReference type="STRING" id="869211.Spith_1533"/>
<dbReference type="PROSITE" id="PS51257">
    <property type="entry name" value="PROKAR_LIPOPROTEIN"/>
    <property type="match status" value="1"/>
</dbReference>
<feature type="chain" id="PRO_5003400067" evidence="2">
    <location>
        <begin position="27"/>
        <end position="184"/>
    </location>
</feature>
<sequence>MKRFMGFRWLMIMLLLGGCASQQVTMAETPTSPQQAVIVSNDFEDQKTGDWMARGDGTRIAISDAAAHSGKYSLYVSNRSANWHGTQIDLLKKLQPGKKYGFSVWVYHTSASPKKLIITMERIYNGEKGWDRIGEVMVAPNTWVELKGEYQVKPVKVEELVFYVEAENSSLSYYVDDVTISQVK</sequence>
<evidence type="ECO:0000313" key="4">
    <source>
        <dbReference type="EMBL" id="AEJ61795.1"/>
    </source>
</evidence>
<keyword evidence="1" id="KW-0378">Hydrolase</keyword>
<proteinExistence type="predicted"/>
<evidence type="ECO:0000256" key="2">
    <source>
        <dbReference type="SAM" id="SignalP"/>
    </source>
</evidence>
<dbReference type="InterPro" id="IPR003305">
    <property type="entry name" value="CenC_carb-bd"/>
</dbReference>
<evidence type="ECO:0000259" key="3">
    <source>
        <dbReference type="Pfam" id="PF02018"/>
    </source>
</evidence>
<dbReference type="KEGG" id="stq:Spith_1533"/>
<dbReference type="Proteomes" id="UP000007254">
    <property type="component" value="Chromosome"/>
</dbReference>
<feature type="domain" description="CBM-cenC" evidence="3">
    <location>
        <begin position="36"/>
        <end position="168"/>
    </location>
</feature>
<dbReference type="InterPro" id="IPR008979">
    <property type="entry name" value="Galactose-bd-like_sf"/>
</dbReference>
<dbReference type="Pfam" id="PF02018">
    <property type="entry name" value="CBM_4_9"/>
    <property type="match status" value="1"/>
</dbReference>
<feature type="signal peptide" evidence="2">
    <location>
        <begin position="1"/>
        <end position="26"/>
    </location>
</feature>
<dbReference type="GO" id="GO:0016798">
    <property type="term" value="F:hydrolase activity, acting on glycosyl bonds"/>
    <property type="evidence" value="ECO:0007669"/>
    <property type="project" value="InterPro"/>
</dbReference>
<reference evidence="4 5" key="1">
    <citation type="submission" date="2011-06" db="EMBL/GenBank/DDBJ databases">
        <title>The complete genome of Spirochaeta thermophila DSM 6578.</title>
        <authorList>
            <consortium name="US DOE Joint Genome Institute (JGI-PGF)"/>
            <person name="Lucas S."/>
            <person name="Lapidus A."/>
            <person name="Bruce D."/>
            <person name="Goodwin L."/>
            <person name="Pitluck S."/>
            <person name="Peters L."/>
            <person name="Kyrpides N."/>
            <person name="Mavromatis K."/>
            <person name="Ivanova N."/>
            <person name="Mikailova N."/>
            <person name="Pagani I."/>
            <person name="Chertkov O."/>
            <person name="Detter J.C."/>
            <person name="Tapia R."/>
            <person name="Han C."/>
            <person name="Land M."/>
            <person name="Hauser L."/>
            <person name="Markowitz V."/>
            <person name="Cheng J.-F."/>
            <person name="Hugenholtz P."/>
            <person name="Woyke T."/>
            <person name="Wu D."/>
            <person name="Spring S."/>
            <person name="Merkhoffer B."/>
            <person name="Schneider S."/>
            <person name="Klenk H.-P."/>
            <person name="Eisen J.A."/>
        </authorList>
    </citation>
    <scope>NUCLEOTIDE SEQUENCE [LARGE SCALE GENOMIC DNA]</scope>
    <source>
        <strain evidence="5">ATCC 700085 / DSM 6578 / Z-1203</strain>
    </source>
</reference>
<gene>
    <name evidence="4" type="ordered locus">Spith_1533</name>
</gene>
<evidence type="ECO:0000313" key="5">
    <source>
        <dbReference type="Proteomes" id="UP000007254"/>
    </source>
</evidence>
<protein>
    <submittedName>
        <fullName evidence="4">Carbohydrate-binding CenC domain protein</fullName>
    </submittedName>
</protein>
<evidence type="ECO:0000256" key="1">
    <source>
        <dbReference type="ARBA" id="ARBA00022801"/>
    </source>
</evidence>
<keyword evidence="5" id="KW-1185">Reference proteome</keyword>